<evidence type="ECO:0000313" key="6">
    <source>
        <dbReference type="Proteomes" id="UP000315010"/>
    </source>
</evidence>
<feature type="domain" description="Glycosyl hydrolase family 95 catalytic" evidence="4">
    <location>
        <begin position="399"/>
        <end position="804"/>
    </location>
</feature>
<dbReference type="PANTHER" id="PTHR31084">
    <property type="entry name" value="ALPHA-L-FUCOSIDASE 2"/>
    <property type="match status" value="1"/>
</dbReference>
<reference evidence="5 6" key="1">
    <citation type="submission" date="2019-02" db="EMBL/GenBank/DDBJ databases">
        <title>Deep-cultivation of Planctomycetes and their phenomic and genomic characterization uncovers novel biology.</title>
        <authorList>
            <person name="Wiegand S."/>
            <person name="Jogler M."/>
            <person name="Boedeker C."/>
            <person name="Pinto D."/>
            <person name="Vollmers J."/>
            <person name="Rivas-Marin E."/>
            <person name="Kohn T."/>
            <person name="Peeters S.H."/>
            <person name="Heuer A."/>
            <person name="Rast P."/>
            <person name="Oberbeckmann S."/>
            <person name="Bunk B."/>
            <person name="Jeske O."/>
            <person name="Meyerdierks A."/>
            <person name="Storesund J.E."/>
            <person name="Kallscheuer N."/>
            <person name="Luecker S."/>
            <person name="Lage O.M."/>
            <person name="Pohl T."/>
            <person name="Merkel B.J."/>
            <person name="Hornburger P."/>
            <person name="Mueller R.-W."/>
            <person name="Bruemmer F."/>
            <person name="Labrenz M."/>
            <person name="Spormann A.M."/>
            <person name="Op Den Camp H."/>
            <person name="Overmann J."/>
            <person name="Amann R."/>
            <person name="Jetten M.S.M."/>
            <person name="Mascher T."/>
            <person name="Medema M.H."/>
            <person name="Devos D.P."/>
            <person name="Kaster A.-K."/>
            <person name="Ovreas L."/>
            <person name="Rohde M."/>
            <person name="Galperin M.Y."/>
            <person name="Jogler C."/>
        </authorList>
    </citation>
    <scope>NUCLEOTIDE SEQUENCE [LARGE SCALE GENOMIC DNA]</scope>
    <source>
        <strain evidence="5 6">CA13</strain>
    </source>
</reference>
<dbReference type="PANTHER" id="PTHR31084:SF3">
    <property type="entry name" value="ALPHA-FUCOSIDASE A"/>
    <property type="match status" value="1"/>
</dbReference>
<dbReference type="PIRSF" id="PIRSF007663">
    <property type="entry name" value="UCP007663"/>
    <property type="match status" value="1"/>
</dbReference>
<feature type="signal peptide" evidence="1">
    <location>
        <begin position="1"/>
        <end position="16"/>
    </location>
</feature>
<organism evidence="5 6">
    <name type="scientific">Novipirellula herctigrandis</name>
    <dbReference type="NCBI Taxonomy" id="2527986"/>
    <lineage>
        <taxon>Bacteria</taxon>
        <taxon>Pseudomonadati</taxon>
        <taxon>Planctomycetota</taxon>
        <taxon>Planctomycetia</taxon>
        <taxon>Pirellulales</taxon>
        <taxon>Pirellulaceae</taxon>
        <taxon>Novipirellula</taxon>
    </lineage>
</organism>
<dbReference type="GO" id="GO:0004560">
    <property type="term" value="F:alpha-L-fucosidase activity"/>
    <property type="evidence" value="ECO:0007669"/>
    <property type="project" value="InterPro"/>
</dbReference>
<evidence type="ECO:0000259" key="4">
    <source>
        <dbReference type="Pfam" id="PF22124"/>
    </source>
</evidence>
<dbReference type="InterPro" id="IPR049053">
    <property type="entry name" value="AFCA-like_C"/>
</dbReference>
<sequence length="884" mass="98380" precursor="true">MKNILVSILLASSLHAAPLTLTYDKPVSNWEKEGLPIGNGSLGGVVMGGVNDALIQFNVDSLWTGDENPDGVYDNKTDGSSTFGSYQNFGELSFKQLGRSDSLAKVTDPFEHHTSSRQTVQQSIDGKANTKWCFEHHDKSIIWQADLRVSQPLHSYSFTSANDVPGRDPAQWKLEGSDDGTTWILLDKQVDIAPMDRRGQKNTYALKNSAKHRYYRFTFIPRKDVSHFQVAEISLDGIGLGEVPAAPDGYSRSLDIANAKHTTTWQADGTTFTRQAIASFPDQVIAWNLASNRAGSISGAIQLTGAHPDLETVDIDGQQLRLRGTLPNGLRYEARAQVIAQGGNVAFADDTINIRDCDSVLILLAADTNYVMSSQAGWMKGDPAEKTTVRLADASKKTWQDLLTVHTTDYQGLFSRVSIDLGETDESVSKLTTDKRMDRYRQEAKDLPRPCLDPELEALIFQYGRYLLIASSRPGSLPANLQGIWCNSNSPAWFSDYHSNINLQMNYWLAETANLSELAEPLFDMLSAGVPVYSKHTVAQFGDVPGFVTRMSINPFGGSGWNWNIEGTAWLAQHYFMHYEFSGDKTFLAERAYPFMRDVSRFWLAKLKRHENGSLVVPNVWSHEHGPYEDGTAHAQQLMHDLFSNTLTAGEALRSSPTSDSTVDNALLDQLRETIPQLHGPKIGSWGQLMEWMEEKPKFEKSNHRHTSHLFAVFPGSQINLRKTPKLAEAARVSLTQRGEVGDSRRSWTWAWRTALWARLGMPDRAHGCIAGLLAHNTFDNLWTTHPPFQIDGNLGITGGMAEIFLQSHVEMLELLPALPDAWPHGNVKGLRARGGHFVDLTWRRQKLVEATIHPATDSKITIYYAGKTKTLNAKKGAPVSVTW</sequence>
<dbReference type="Gene3D" id="2.70.98.50">
    <property type="entry name" value="putative glycoside hydrolase family protein from bacillus halodurans"/>
    <property type="match status" value="1"/>
</dbReference>
<dbReference type="Pfam" id="PF21307">
    <property type="entry name" value="Glyco_hydro_95_C"/>
    <property type="match status" value="1"/>
</dbReference>
<dbReference type="EMBL" id="SJPJ01000001">
    <property type="protein sequence ID" value="TWT84116.1"/>
    <property type="molecule type" value="Genomic_DNA"/>
</dbReference>
<feature type="domain" description="Glycosyl hydrolase family 95 N-terminal" evidence="2">
    <location>
        <begin position="21"/>
        <end position="73"/>
    </location>
</feature>
<evidence type="ECO:0000259" key="3">
    <source>
        <dbReference type="Pfam" id="PF21307"/>
    </source>
</evidence>
<keyword evidence="1" id="KW-0732">Signal</keyword>
<dbReference type="InterPro" id="IPR054363">
    <property type="entry name" value="GH95_cat"/>
</dbReference>
<comment type="caution">
    <text evidence="5">The sequence shown here is derived from an EMBL/GenBank/DDBJ whole genome shotgun (WGS) entry which is preliminary data.</text>
</comment>
<dbReference type="RefSeq" id="WP_146401671.1">
    <property type="nucleotide sequence ID" value="NZ_SJPJ01000001.1"/>
</dbReference>
<dbReference type="InterPro" id="IPR016518">
    <property type="entry name" value="Alpha-L-fucosidase"/>
</dbReference>
<name>A0A5C5ZAI1_9BACT</name>
<dbReference type="OrthoDB" id="9802600at2"/>
<dbReference type="InterPro" id="IPR012341">
    <property type="entry name" value="6hp_glycosidase-like_sf"/>
</dbReference>
<dbReference type="GO" id="GO:0005975">
    <property type="term" value="P:carbohydrate metabolic process"/>
    <property type="evidence" value="ECO:0007669"/>
    <property type="project" value="InterPro"/>
</dbReference>
<feature type="domain" description="Alpha fucosidase A-like C-terminal" evidence="3">
    <location>
        <begin position="807"/>
        <end position="876"/>
    </location>
</feature>
<protein>
    <submittedName>
        <fullName evidence="5">F5/8 type C domain protein</fullName>
    </submittedName>
</protein>
<dbReference type="AlphaFoldDB" id="A0A5C5ZAI1"/>
<dbReference type="SUPFAM" id="SSF49785">
    <property type="entry name" value="Galactose-binding domain-like"/>
    <property type="match status" value="1"/>
</dbReference>
<dbReference type="Gene3D" id="2.60.120.260">
    <property type="entry name" value="Galactose-binding domain-like"/>
    <property type="match status" value="1"/>
</dbReference>
<dbReference type="Proteomes" id="UP000315010">
    <property type="component" value="Unassembled WGS sequence"/>
</dbReference>
<dbReference type="Gene3D" id="1.50.10.10">
    <property type="match status" value="1"/>
</dbReference>
<proteinExistence type="predicted"/>
<feature type="domain" description="Glycosyl hydrolase family 95 N-terminal" evidence="2">
    <location>
        <begin position="208"/>
        <end position="372"/>
    </location>
</feature>
<evidence type="ECO:0000313" key="5">
    <source>
        <dbReference type="EMBL" id="TWT84116.1"/>
    </source>
</evidence>
<accession>A0A5C5ZAI1</accession>
<gene>
    <name evidence="5" type="ORF">CA13_55920</name>
</gene>
<dbReference type="InterPro" id="IPR027414">
    <property type="entry name" value="GH95_N_dom"/>
</dbReference>
<evidence type="ECO:0000256" key="1">
    <source>
        <dbReference type="SAM" id="SignalP"/>
    </source>
</evidence>
<dbReference type="SUPFAM" id="SSF48208">
    <property type="entry name" value="Six-hairpin glycosidases"/>
    <property type="match status" value="1"/>
</dbReference>
<feature type="chain" id="PRO_5022727679" evidence="1">
    <location>
        <begin position="17"/>
        <end position="884"/>
    </location>
</feature>
<dbReference type="InterPro" id="IPR008979">
    <property type="entry name" value="Galactose-bd-like_sf"/>
</dbReference>
<dbReference type="Pfam" id="PF22124">
    <property type="entry name" value="Glyco_hydro_95_cat"/>
    <property type="match status" value="1"/>
</dbReference>
<dbReference type="Pfam" id="PF14498">
    <property type="entry name" value="Glyco_hyd_65N_2"/>
    <property type="match status" value="2"/>
</dbReference>
<evidence type="ECO:0000259" key="2">
    <source>
        <dbReference type="Pfam" id="PF14498"/>
    </source>
</evidence>
<dbReference type="InterPro" id="IPR008928">
    <property type="entry name" value="6-hairpin_glycosidase_sf"/>
</dbReference>
<keyword evidence="6" id="KW-1185">Reference proteome</keyword>